<dbReference type="AlphaFoldDB" id="A0A0A2MZR0"/>
<accession>A0A0A2MZR0</accession>
<protein>
    <recommendedName>
        <fullName evidence="3">HD domain-containing protein</fullName>
    </recommendedName>
</protein>
<name>A0A0A2MZR0_9FLAO</name>
<dbReference type="EMBL" id="JRLY01000004">
    <property type="protein sequence ID" value="KGO93685.1"/>
    <property type="molecule type" value="Genomic_DNA"/>
</dbReference>
<dbReference type="STRING" id="1121898.GCA_000422725_00269"/>
<dbReference type="OrthoDB" id="1338885at2"/>
<gene>
    <name evidence="1" type="ORF">Q766_06920</name>
</gene>
<keyword evidence="2" id="KW-1185">Reference proteome</keyword>
<evidence type="ECO:0000313" key="1">
    <source>
        <dbReference type="EMBL" id="KGO93685.1"/>
    </source>
</evidence>
<dbReference type="Proteomes" id="UP000030111">
    <property type="component" value="Unassembled WGS sequence"/>
</dbReference>
<sequence length="349" mass="40272">MKTLLDAYRNLDNSVWDYYDAFRQPGGLNGPFAADINSAYTHQDFIKRYYRLSGKDEVLQQFGPGMLYDERAFHTNSVFFFGILIRENTILKTHLLNARRSKLNYPLFPLLWFLAVLFHDFAMEIEDNPQNHPMLDDLNGLLAHYNIEHSILDVAPDGADEKLHGLISLYFRYRSNNGKIDHGILAGIYLYDRLVKIRREKSKKQNEPLGWHHSLEKKYAQAAAAIACHNMWTLPSDHEDVIAYTESGLQYLVQPGFREISLNNFPLLFLFGIVDSIDPVKLYMRDGYSVSEILSNINISFTKRAMRLENKMHSPLVFSKLAAKATDLIGWMAVDVEKGENWLVISFKK</sequence>
<reference evidence="1 2" key="1">
    <citation type="submission" date="2013-09" db="EMBL/GenBank/DDBJ databases">
        <authorList>
            <person name="Zeng Z."/>
            <person name="Chen C."/>
        </authorList>
    </citation>
    <scope>NUCLEOTIDE SEQUENCE [LARGE SCALE GENOMIC DNA]</scope>
    <source>
        <strain evidence="1 2">WB 4.1-42</strain>
    </source>
</reference>
<comment type="caution">
    <text evidence="1">The sequence shown here is derived from an EMBL/GenBank/DDBJ whole genome shotgun (WGS) entry which is preliminary data.</text>
</comment>
<evidence type="ECO:0000313" key="2">
    <source>
        <dbReference type="Proteomes" id="UP000030111"/>
    </source>
</evidence>
<proteinExistence type="predicted"/>
<organism evidence="1 2">
    <name type="scientific">Flavobacterium subsaxonicum WB 4.1-42 = DSM 21790</name>
    <dbReference type="NCBI Taxonomy" id="1121898"/>
    <lineage>
        <taxon>Bacteria</taxon>
        <taxon>Pseudomonadati</taxon>
        <taxon>Bacteroidota</taxon>
        <taxon>Flavobacteriia</taxon>
        <taxon>Flavobacteriales</taxon>
        <taxon>Flavobacteriaceae</taxon>
        <taxon>Flavobacterium</taxon>
    </lineage>
</organism>
<evidence type="ECO:0008006" key="3">
    <source>
        <dbReference type="Google" id="ProtNLM"/>
    </source>
</evidence>
<dbReference type="RefSeq" id="WP_026991737.1">
    <property type="nucleotide sequence ID" value="NZ_JRLY01000004.1"/>
</dbReference>